<dbReference type="Proteomes" id="UP001153737">
    <property type="component" value="Chromosome 10"/>
</dbReference>
<feature type="compositionally biased region" description="Basic residues" evidence="2">
    <location>
        <begin position="569"/>
        <end position="590"/>
    </location>
</feature>
<dbReference type="PANTHER" id="PTHR13309">
    <property type="entry name" value="NUCLEAR FRAGILE X MENTAL RETARDATION PROTEIN INTERACTING PROTEIN 1"/>
    <property type="match status" value="1"/>
</dbReference>
<feature type="region of interest" description="Disordered" evidence="2">
    <location>
        <begin position="135"/>
        <end position="162"/>
    </location>
</feature>
<evidence type="ECO:0000313" key="4">
    <source>
        <dbReference type="EMBL" id="CAG9814495.1"/>
    </source>
</evidence>
<dbReference type="PANTHER" id="PTHR13309:SF0">
    <property type="entry name" value="FMR1-INTERACTING PROTEIN NUFIP1"/>
    <property type="match status" value="1"/>
</dbReference>
<evidence type="ECO:0000256" key="2">
    <source>
        <dbReference type="SAM" id="MobiDB-lite"/>
    </source>
</evidence>
<dbReference type="GO" id="GO:0003723">
    <property type="term" value="F:RNA binding"/>
    <property type="evidence" value="ECO:0007669"/>
    <property type="project" value="InterPro"/>
</dbReference>
<accession>A0A9N9X0X7</accession>
<keyword evidence="5" id="KW-1185">Reference proteome</keyword>
<evidence type="ECO:0000259" key="3">
    <source>
        <dbReference type="PROSITE" id="PS50157"/>
    </source>
</evidence>
<feature type="domain" description="C2H2-type" evidence="3">
    <location>
        <begin position="315"/>
        <end position="337"/>
    </location>
</feature>
<dbReference type="GO" id="GO:0000492">
    <property type="term" value="P:box C/D snoRNP assembly"/>
    <property type="evidence" value="ECO:0007669"/>
    <property type="project" value="TreeGrafter"/>
</dbReference>
<dbReference type="InterPro" id="IPR039136">
    <property type="entry name" value="NUFIP1-like"/>
</dbReference>
<keyword evidence="1" id="KW-0862">Zinc</keyword>
<evidence type="ECO:0000256" key="1">
    <source>
        <dbReference type="PROSITE-ProRule" id="PRU00042"/>
    </source>
</evidence>
<sequence>MGAPVRGKGAKRGAGNQRGKVRGQGRPMNGRPPPFGNPGMMMGPRGPFRGGMRPPPGPMMRGGRPGPPMRGRPLPPPPPRMMGPRGPMMPMRPPPPGMRPPPPGMRPPPPPMMMMRGPMPPPMRGMFRGGMRGKRGFPLNGVRGVDKKSKVIKKGNKPPLKSLDLTKSFVTEAMKAEFAKKDELLTAAKTSQSKEDWQSYREQRDSCTKLYQEAEKAAGGQPEIGEFEDYSHTEDEEFSQEENTYSEEDSFYEDYTYQEENPYSEGDSYYEENSYSEGDRFYEEYPEEETYYEEDSCYYEQYPEDSTFPDIDQTFSCDTCDRDFFSKFHFDKHMSEHRTCNLDGCTFTAHEKVIEKHILMQHATGLYDKIRNINTPEDIARWIEERKRNYPNKENVVKRQQQQEERLKRGLRIQKNDNKFGRDKFRLALQKDKRPPFKRKPKKPPPKQTKRISLINEKLDWNGTMFPFRGTTELIDQPEEAPSEYEDEEWSTVPFKPALKVNSTLAALMGAYGSESEDEPPEVRNVVVGGLKAAESDGEAPLEEKIRREPLSVPMLAVGDGEEVEKCRTRTASRKRKRVELKNRNSRRGGFRNGRGGFRHKRGGGMSRKTDQFPYDKFKRRKVTLLEKLLEKEIRHERNLLLQCVRYTIQNNFFKVEK</sequence>
<protein>
    <recommendedName>
        <fullName evidence="3">C2H2-type domain-containing protein</fullName>
    </recommendedName>
</protein>
<dbReference type="GO" id="GO:0008270">
    <property type="term" value="F:zinc ion binding"/>
    <property type="evidence" value="ECO:0007669"/>
    <property type="project" value="UniProtKB-KW"/>
</dbReference>
<organism evidence="4 5">
    <name type="scientific">Phaedon cochleariae</name>
    <name type="common">Mustard beetle</name>
    <dbReference type="NCBI Taxonomy" id="80249"/>
    <lineage>
        <taxon>Eukaryota</taxon>
        <taxon>Metazoa</taxon>
        <taxon>Ecdysozoa</taxon>
        <taxon>Arthropoda</taxon>
        <taxon>Hexapoda</taxon>
        <taxon>Insecta</taxon>
        <taxon>Pterygota</taxon>
        <taxon>Neoptera</taxon>
        <taxon>Endopterygota</taxon>
        <taxon>Coleoptera</taxon>
        <taxon>Polyphaga</taxon>
        <taxon>Cucujiformia</taxon>
        <taxon>Chrysomeloidea</taxon>
        <taxon>Chrysomelidae</taxon>
        <taxon>Chrysomelinae</taxon>
        <taxon>Chrysomelini</taxon>
        <taxon>Phaedon</taxon>
    </lineage>
</organism>
<reference evidence="4" key="2">
    <citation type="submission" date="2022-10" db="EMBL/GenBank/DDBJ databases">
        <authorList>
            <consortium name="ENA_rothamsted_submissions"/>
            <consortium name="culmorum"/>
            <person name="King R."/>
        </authorList>
    </citation>
    <scope>NUCLEOTIDE SEQUENCE</scope>
</reference>
<proteinExistence type="predicted"/>
<dbReference type="InterPro" id="IPR013087">
    <property type="entry name" value="Znf_C2H2_type"/>
</dbReference>
<dbReference type="EMBL" id="OU896716">
    <property type="protein sequence ID" value="CAG9814495.1"/>
    <property type="molecule type" value="Genomic_DNA"/>
</dbReference>
<dbReference type="Pfam" id="PF10453">
    <property type="entry name" value="NUFIP1"/>
    <property type="match status" value="1"/>
</dbReference>
<dbReference type="SMART" id="SM00355">
    <property type="entry name" value="ZnF_C2H2"/>
    <property type="match status" value="2"/>
</dbReference>
<keyword evidence="1" id="KW-0863">Zinc-finger</keyword>
<dbReference type="OrthoDB" id="273070at2759"/>
<name>A0A9N9X0X7_PHACE</name>
<gene>
    <name evidence="4" type="ORF">PHAECO_LOCUS2106</name>
</gene>
<feature type="compositionally biased region" description="Low complexity" evidence="2">
    <location>
        <begin position="37"/>
        <end position="52"/>
    </location>
</feature>
<dbReference type="InterPro" id="IPR019496">
    <property type="entry name" value="NUFIP1_cons_dom"/>
</dbReference>
<dbReference type="PROSITE" id="PS00028">
    <property type="entry name" value="ZINC_FINGER_C2H2_1"/>
    <property type="match status" value="1"/>
</dbReference>
<feature type="region of interest" description="Disordered" evidence="2">
    <location>
        <begin position="1"/>
        <end position="87"/>
    </location>
</feature>
<dbReference type="PROSITE" id="PS50157">
    <property type="entry name" value="ZINC_FINGER_C2H2_2"/>
    <property type="match status" value="1"/>
</dbReference>
<reference evidence="4" key="1">
    <citation type="submission" date="2022-01" db="EMBL/GenBank/DDBJ databases">
        <authorList>
            <person name="King R."/>
        </authorList>
    </citation>
    <scope>NUCLEOTIDE SEQUENCE</scope>
</reference>
<evidence type="ECO:0000313" key="5">
    <source>
        <dbReference type="Proteomes" id="UP001153737"/>
    </source>
</evidence>
<keyword evidence="1" id="KW-0479">Metal-binding</keyword>
<feature type="region of interest" description="Disordered" evidence="2">
    <location>
        <begin position="569"/>
        <end position="612"/>
    </location>
</feature>
<feature type="compositionally biased region" description="Pro residues" evidence="2">
    <location>
        <begin position="65"/>
        <end position="81"/>
    </location>
</feature>
<dbReference type="AlphaFoldDB" id="A0A9N9X0X7"/>
<dbReference type="GO" id="GO:0005634">
    <property type="term" value="C:nucleus"/>
    <property type="evidence" value="ECO:0007669"/>
    <property type="project" value="TreeGrafter"/>
</dbReference>